<dbReference type="Pfam" id="PF01370">
    <property type="entry name" value="Epimerase"/>
    <property type="match status" value="1"/>
</dbReference>
<evidence type="ECO:0000313" key="3">
    <source>
        <dbReference type="Proteomes" id="UP001498421"/>
    </source>
</evidence>
<reference evidence="2 3" key="1">
    <citation type="journal article" date="2025" name="Microbiol. Resour. Announc.">
        <title>Draft genome sequences for Neonectria magnoliae and Neonectria punicea, canker pathogens of Liriodendron tulipifera and Acer saccharum in West Virginia.</title>
        <authorList>
            <person name="Petronek H.M."/>
            <person name="Kasson M.T."/>
            <person name="Metheny A.M."/>
            <person name="Stauder C.M."/>
            <person name="Lovett B."/>
            <person name="Lynch S.C."/>
            <person name="Garnas J.R."/>
            <person name="Kasson L.R."/>
            <person name="Stajich J.E."/>
        </authorList>
    </citation>
    <scope>NUCLEOTIDE SEQUENCE [LARGE SCALE GENOMIC DNA]</scope>
    <source>
        <strain evidence="2 3">NRRL 64651</strain>
    </source>
</reference>
<sequence length="375" mass="41084">MSGINKILLLGATGYVGGTVLDHLIHSEEPSIKALTFDLLVRNKDATERLRKAYGDRVNPILWKGFADTTFVADTAANYDIIVNTGTGFIAEGAEALVNGLARRAKQGSPVPWILHLSGCSNIADRPLTQTAYPEREWDDEYGRAVYEFLKAADEIDPYPQRSAEIAVLTVAENTGVQAVSLNSPCIFGIGTGLFNQQGFIIPAFMRYVVQHGYGFKLNDTAVFDWVHVEDLADVFVLLVQTILGREDRGVGYIPSGKSGIISTAVKRVLQTEMMQLCLDAAFASGVLPREDTPKKKEIREVSLQEIADEIMDGLVGMAERSWAGHKAFKGTVAKKLLGWNPTRLDEAWRQDYVDVLKALQDGKAGNAFATFVGK</sequence>
<dbReference type="PANTHER" id="PTHR48079:SF6">
    <property type="entry name" value="NAD(P)-BINDING DOMAIN-CONTAINING PROTEIN-RELATED"/>
    <property type="match status" value="1"/>
</dbReference>
<keyword evidence="3" id="KW-1185">Reference proteome</keyword>
<name>A0ABR1I2K1_9HYPO</name>
<dbReference type="InterPro" id="IPR051783">
    <property type="entry name" value="NAD(P)-dependent_oxidoreduct"/>
</dbReference>
<dbReference type="SUPFAM" id="SSF51735">
    <property type="entry name" value="NAD(P)-binding Rossmann-fold domains"/>
    <property type="match status" value="1"/>
</dbReference>
<dbReference type="Gene3D" id="3.40.50.720">
    <property type="entry name" value="NAD(P)-binding Rossmann-like Domain"/>
    <property type="match status" value="1"/>
</dbReference>
<dbReference type="PANTHER" id="PTHR48079">
    <property type="entry name" value="PROTEIN YEEZ"/>
    <property type="match status" value="1"/>
</dbReference>
<feature type="domain" description="NAD-dependent epimerase/dehydratase" evidence="1">
    <location>
        <begin position="161"/>
        <end position="242"/>
    </location>
</feature>
<dbReference type="Proteomes" id="UP001498421">
    <property type="component" value="Unassembled WGS sequence"/>
</dbReference>
<dbReference type="InterPro" id="IPR001509">
    <property type="entry name" value="Epimerase_deHydtase"/>
</dbReference>
<evidence type="ECO:0000313" key="2">
    <source>
        <dbReference type="EMBL" id="KAK7427279.1"/>
    </source>
</evidence>
<dbReference type="EMBL" id="JAZAVK010000055">
    <property type="protein sequence ID" value="KAK7427279.1"/>
    <property type="molecule type" value="Genomic_DNA"/>
</dbReference>
<dbReference type="InterPro" id="IPR036291">
    <property type="entry name" value="NAD(P)-bd_dom_sf"/>
</dbReference>
<accession>A0ABR1I2K1</accession>
<comment type="caution">
    <text evidence="2">The sequence shown here is derived from an EMBL/GenBank/DDBJ whole genome shotgun (WGS) entry which is preliminary data.</text>
</comment>
<evidence type="ECO:0000259" key="1">
    <source>
        <dbReference type="Pfam" id="PF01370"/>
    </source>
</evidence>
<protein>
    <recommendedName>
        <fullName evidence="1">NAD-dependent epimerase/dehydratase domain-containing protein</fullName>
    </recommendedName>
</protein>
<proteinExistence type="predicted"/>
<organism evidence="2 3">
    <name type="scientific">Neonectria magnoliae</name>
    <dbReference type="NCBI Taxonomy" id="2732573"/>
    <lineage>
        <taxon>Eukaryota</taxon>
        <taxon>Fungi</taxon>
        <taxon>Dikarya</taxon>
        <taxon>Ascomycota</taxon>
        <taxon>Pezizomycotina</taxon>
        <taxon>Sordariomycetes</taxon>
        <taxon>Hypocreomycetidae</taxon>
        <taxon>Hypocreales</taxon>
        <taxon>Nectriaceae</taxon>
        <taxon>Neonectria</taxon>
    </lineage>
</organism>
<gene>
    <name evidence="2" type="ORF">QQZ08_006215</name>
</gene>